<dbReference type="GO" id="GO:0051701">
    <property type="term" value="P:biological process involved in interaction with host"/>
    <property type="evidence" value="ECO:0007669"/>
    <property type="project" value="TreeGrafter"/>
</dbReference>
<dbReference type="EC" id="2.3.1.20" evidence="4"/>
<dbReference type="PANTHER" id="PTHR31650:SF1">
    <property type="entry name" value="WAX ESTER SYNTHASE_DIACYLGLYCEROL ACYLTRANSFERASE 4-RELATED"/>
    <property type="match status" value="1"/>
</dbReference>
<feature type="domain" description="O-acyltransferase WSD1 C-terminal" evidence="10">
    <location>
        <begin position="306"/>
        <end position="451"/>
    </location>
</feature>
<comment type="caution">
    <text evidence="11">The sequence shown here is derived from an EMBL/GenBank/DDBJ whole genome shotgun (WGS) entry which is preliminary data.</text>
</comment>
<dbReference type="GO" id="GO:0001666">
    <property type="term" value="P:response to hypoxia"/>
    <property type="evidence" value="ECO:0007669"/>
    <property type="project" value="TreeGrafter"/>
</dbReference>
<evidence type="ECO:0000256" key="2">
    <source>
        <dbReference type="ARBA" id="ARBA00005189"/>
    </source>
</evidence>
<dbReference type="Proteomes" id="UP000295554">
    <property type="component" value="Unassembled WGS sequence"/>
</dbReference>
<evidence type="ECO:0000313" key="12">
    <source>
        <dbReference type="Proteomes" id="UP000295554"/>
    </source>
</evidence>
<comment type="pathway">
    <text evidence="1">Glycerolipid metabolism; triacylglycerol biosynthesis.</text>
</comment>
<dbReference type="GO" id="GO:0006071">
    <property type="term" value="P:glycerol metabolic process"/>
    <property type="evidence" value="ECO:0007669"/>
    <property type="project" value="UniProtKB-KW"/>
</dbReference>
<dbReference type="GO" id="GO:0071731">
    <property type="term" value="P:response to nitric oxide"/>
    <property type="evidence" value="ECO:0007669"/>
    <property type="project" value="TreeGrafter"/>
</dbReference>
<keyword evidence="6" id="KW-0319">Glycerol metabolism</keyword>
<dbReference type="InterPro" id="IPR045034">
    <property type="entry name" value="O-acyltransferase_WSD1-like"/>
</dbReference>
<dbReference type="InterPro" id="IPR004255">
    <property type="entry name" value="O-acyltransferase_WSD1_N"/>
</dbReference>
<evidence type="ECO:0000256" key="8">
    <source>
        <dbReference type="ARBA" id="ARBA00048109"/>
    </source>
</evidence>
<evidence type="ECO:0000313" key="11">
    <source>
        <dbReference type="EMBL" id="TDG11384.1"/>
    </source>
</evidence>
<gene>
    <name evidence="11" type="ORF">E2F43_18535</name>
</gene>
<organism evidence="11 12">
    <name type="scientific">Seongchinamella unica</name>
    <dbReference type="NCBI Taxonomy" id="2547392"/>
    <lineage>
        <taxon>Bacteria</taxon>
        <taxon>Pseudomonadati</taxon>
        <taxon>Pseudomonadota</taxon>
        <taxon>Gammaproteobacteria</taxon>
        <taxon>Cellvibrionales</taxon>
        <taxon>Halieaceae</taxon>
        <taxon>Seongchinamella</taxon>
    </lineage>
</organism>
<dbReference type="Gene3D" id="3.30.559.10">
    <property type="entry name" value="Chloramphenicol acetyltransferase-like domain"/>
    <property type="match status" value="1"/>
</dbReference>
<dbReference type="RefSeq" id="WP_133215535.1">
    <property type="nucleotide sequence ID" value="NZ_SMSE01000006.1"/>
</dbReference>
<name>A0A4R5LN55_9GAMM</name>
<sequence length="467" mass="51037">MEQLSGLDAAFVHQDSARTPMHVTAILLYEAGGRSLDLHTLRGVVEQRLLQLPLFQRRMQRVTLDMDTPYWVAAGPVDWRYHLGVEDADGLPWSQYQSRLGKFHARCMNLTKPLWQLRLVSNIHGVPGIEEPCQALLLKAHHAAIDGISLASLLHRLHDQGLQDTQQSGSAPPQPSPWQLWSRVNQNNLLRQVKLADTVGRLLPALTRFNGVKPKEKLPPVRRFRALFNAQISSGRSVGVVLLPREEVQHIKRALRRVTYNDIAASIIAGALRRYLSGRGELPDKSLVAGMPINLRGGDTRRSGSNQIATMAVGLGTQVADPIARTRLLHRYAVAGKRNIDALGTGTIMDISDSLNPALLAGGLRTLAVAGSLGSMPVPFHTMISNVPGPTGEISLDGLPLLACAGLGPVRDNMGLFQIISSSDHYVSLTFSACSKLLPDADNYRRMLLQSHQELLDAATNAGTQFL</sequence>
<keyword evidence="5" id="KW-0808">Transferase</keyword>
<evidence type="ECO:0000256" key="3">
    <source>
        <dbReference type="ARBA" id="ARBA00009587"/>
    </source>
</evidence>
<accession>A0A4R5LN55</accession>
<dbReference type="GO" id="GO:0005886">
    <property type="term" value="C:plasma membrane"/>
    <property type="evidence" value="ECO:0007669"/>
    <property type="project" value="TreeGrafter"/>
</dbReference>
<dbReference type="Pfam" id="PF06974">
    <property type="entry name" value="WS_DGAT_C"/>
    <property type="match status" value="1"/>
</dbReference>
<feature type="domain" description="O-acyltransferase WSD1-like N-terminal" evidence="9">
    <location>
        <begin position="4"/>
        <end position="263"/>
    </location>
</feature>
<comment type="similarity">
    <text evidence="3">Belongs to the long-chain O-acyltransferase family.</text>
</comment>
<evidence type="ECO:0000256" key="4">
    <source>
        <dbReference type="ARBA" id="ARBA00013244"/>
    </source>
</evidence>
<protein>
    <recommendedName>
        <fullName evidence="4">diacylglycerol O-acyltransferase</fullName>
        <ecNumber evidence="4">2.3.1.20</ecNumber>
    </recommendedName>
</protein>
<keyword evidence="12" id="KW-1185">Reference proteome</keyword>
<keyword evidence="7" id="KW-0012">Acyltransferase</keyword>
<evidence type="ECO:0000256" key="6">
    <source>
        <dbReference type="ARBA" id="ARBA00022798"/>
    </source>
</evidence>
<dbReference type="InterPro" id="IPR023213">
    <property type="entry name" value="CAT-like_dom_sf"/>
</dbReference>
<evidence type="ECO:0000259" key="9">
    <source>
        <dbReference type="Pfam" id="PF03007"/>
    </source>
</evidence>
<evidence type="ECO:0000259" key="10">
    <source>
        <dbReference type="Pfam" id="PF06974"/>
    </source>
</evidence>
<dbReference type="EMBL" id="SMSE01000006">
    <property type="protein sequence ID" value="TDG11384.1"/>
    <property type="molecule type" value="Genomic_DNA"/>
</dbReference>
<dbReference type="GO" id="GO:0004144">
    <property type="term" value="F:diacylglycerol O-acyltransferase activity"/>
    <property type="evidence" value="ECO:0007669"/>
    <property type="project" value="UniProtKB-EC"/>
</dbReference>
<evidence type="ECO:0000256" key="7">
    <source>
        <dbReference type="ARBA" id="ARBA00023315"/>
    </source>
</evidence>
<dbReference type="GO" id="GO:0019432">
    <property type="term" value="P:triglyceride biosynthetic process"/>
    <property type="evidence" value="ECO:0007669"/>
    <property type="project" value="UniProtKB-UniPathway"/>
</dbReference>
<reference evidence="11 12" key="1">
    <citation type="submission" date="2019-03" db="EMBL/GenBank/DDBJ databases">
        <title>Seongchinamella monodicae gen. nov., sp. nov., a novel member of the Gammaproteobacteria isolated from a tidal mudflat of beach.</title>
        <authorList>
            <person name="Yang H.G."/>
            <person name="Kang J.W."/>
            <person name="Lee S.D."/>
        </authorList>
    </citation>
    <scope>NUCLEOTIDE SEQUENCE [LARGE SCALE GENOMIC DNA]</scope>
    <source>
        <strain evidence="11 12">GH4-78</strain>
    </source>
</reference>
<dbReference type="InterPro" id="IPR009721">
    <property type="entry name" value="O-acyltransferase_WSD1_C"/>
</dbReference>
<comment type="pathway">
    <text evidence="2">Lipid metabolism.</text>
</comment>
<dbReference type="SUPFAM" id="SSF52777">
    <property type="entry name" value="CoA-dependent acyltransferases"/>
    <property type="match status" value="1"/>
</dbReference>
<dbReference type="PANTHER" id="PTHR31650">
    <property type="entry name" value="O-ACYLTRANSFERASE (WSD1-LIKE) FAMILY PROTEIN"/>
    <property type="match status" value="1"/>
</dbReference>
<dbReference type="Pfam" id="PF03007">
    <property type="entry name" value="WS_DGAT_cat"/>
    <property type="match status" value="1"/>
</dbReference>
<comment type="catalytic activity">
    <reaction evidence="8">
        <text>an acyl-CoA + a 1,2-diacyl-sn-glycerol = a triacyl-sn-glycerol + CoA</text>
        <dbReference type="Rhea" id="RHEA:10868"/>
        <dbReference type="ChEBI" id="CHEBI:17815"/>
        <dbReference type="ChEBI" id="CHEBI:57287"/>
        <dbReference type="ChEBI" id="CHEBI:58342"/>
        <dbReference type="ChEBI" id="CHEBI:64615"/>
        <dbReference type="EC" id="2.3.1.20"/>
    </reaction>
</comment>
<proteinExistence type="inferred from homology"/>
<evidence type="ECO:0000256" key="5">
    <source>
        <dbReference type="ARBA" id="ARBA00022679"/>
    </source>
</evidence>
<evidence type="ECO:0000256" key="1">
    <source>
        <dbReference type="ARBA" id="ARBA00004771"/>
    </source>
</evidence>
<dbReference type="OrthoDB" id="5717676at2"/>
<dbReference type="AlphaFoldDB" id="A0A4R5LN55"/>
<dbReference type="UniPathway" id="UPA00282"/>